<dbReference type="EMBL" id="CCYD01000428">
    <property type="protein sequence ID" value="CEG39433.1"/>
    <property type="molecule type" value="Genomic_DNA"/>
</dbReference>
<sequence>MTERTNVVSRVLVLMAKAQNFQNSDADTHERENTDVLKDGDYVRVSTKNMADAAASSLDLPSFFPIHWSLRGLEMCWQCIYIGLTKLDPKFSVGLLRLYLSKSTYLISSLSIFDDPSLRSRSHLHSRMQRRRSDTSFRPVAANRDGVAHSHVEKIVWTRLHRGSLQLLMKWLEYPESDSS</sequence>
<protein>
    <submittedName>
        <fullName evidence="2">Chromo domain/shadow</fullName>
    </submittedName>
</protein>
<dbReference type="AlphaFoldDB" id="A0A0P1AEV9"/>
<organism evidence="2 3">
    <name type="scientific">Plasmopara halstedii</name>
    <name type="common">Downy mildew of sunflower</name>
    <dbReference type="NCBI Taxonomy" id="4781"/>
    <lineage>
        <taxon>Eukaryota</taxon>
        <taxon>Sar</taxon>
        <taxon>Stramenopiles</taxon>
        <taxon>Oomycota</taxon>
        <taxon>Peronosporomycetes</taxon>
        <taxon>Peronosporales</taxon>
        <taxon>Peronosporaceae</taxon>
        <taxon>Plasmopara</taxon>
    </lineage>
</organism>
<feature type="domain" description="Chromo" evidence="1">
    <location>
        <begin position="150"/>
        <end position="180"/>
    </location>
</feature>
<proteinExistence type="predicted"/>
<dbReference type="RefSeq" id="XP_024575802.1">
    <property type="nucleotide sequence ID" value="XM_024724979.1"/>
</dbReference>
<name>A0A0P1AEV9_PLAHL</name>
<evidence type="ECO:0000313" key="3">
    <source>
        <dbReference type="Proteomes" id="UP000054928"/>
    </source>
</evidence>
<evidence type="ECO:0000259" key="1">
    <source>
        <dbReference type="PROSITE" id="PS50013"/>
    </source>
</evidence>
<dbReference type="Proteomes" id="UP000054928">
    <property type="component" value="Unassembled WGS sequence"/>
</dbReference>
<keyword evidence="3" id="KW-1185">Reference proteome</keyword>
<dbReference type="InterPro" id="IPR000953">
    <property type="entry name" value="Chromo/chromo_shadow_dom"/>
</dbReference>
<dbReference type="PROSITE" id="PS50013">
    <property type="entry name" value="CHROMO_2"/>
    <property type="match status" value="1"/>
</dbReference>
<evidence type="ECO:0000313" key="2">
    <source>
        <dbReference type="EMBL" id="CEG39433.1"/>
    </source>
</evidence>
<accession>A0A0P1AEV9</accession>
<dbReference type="GeneID" id="36404735"/>
<reference evidence="3" key="1">
    <citation type="submission" date="2014-09" db="EMBL/GenBank/DDBJ databases">
        <authorList>
            <person name="Sharma Rahul"/>
            <person name="Thines Marco"/>
        </authorList>
    </citation>
    <scope>NUCLEOTIDE SEQUENCE [LARGE SCALE GENOMIC DNA]</scope>
</reference>